<dbReference type="Proteomes" id="UP000274909">
    <property type="component" value="Unassembled WGS sequence"/>
</dbReference>
<evidence type="ECO:0000256" key="3">
    <source>
        <dbReference type="PROSITE-ProRule" id="PRU00464"/>
    </source>
</evidence>
<dbReference type="EMBL" id="RZGZ01000002">
    <property type="protein sequence ID" value="RUR01581.1"/>
    <property type="molecule type" value="Genomic_DNA"/>
</dbReference>
<organism evidence="5 6">
    <name type="scientific">Labedella endophytica</name>
    <dbReference type="NCBI Taxonomy" id="1523160"/>
    <lineage>
        <taxon>Bacteria</taxon>
        <taxon>Bacillati</taxon>
        <taxon>Actinomycetota</taxon>
        <taxon>Actinomycetes</taxon>
        <taxon>Micrococcales</taxon>
        <taxon>Microbacteriaceae</taxon>
        <taxon>Labedella</taxon>
    </lineage>
</organism>
<feature type="short sequence motif" description="Histidine triad motif" evidence="2 3">
    <location>
        <begin position="136"/>
        <end position="140"/>
    </location>
</feature>
<keyword evidence="6" id="KW-1185">Reference proteome</keyword>
<dbReference type="Pfam" id="PF01230">
    <property type="entry name" value="HIT"/>
    <property type="match status" value="1"/>
</dbReference>
<evidence type="ECO:0000256" key="2">
    <source>
        <dbReference type="PIRSR" id="PIRSR601310-3"/>
    </source>
</evidence>
<feature type="active site" description="Tele-AMP-histidine intermediate" evidence="1">
    <location>
        <position position="138"/>
    </location>
</feature>
<evidence type="ECO:0000313" key="6">
    <source>
        <dbReference type="Proteomes" id="UP000274909"/>
    </source>
</evidence>
<dbReference type="GO" id="GO:0003824">
    <property type="term" value="F:catalytic activity"/>
    <property type="evidence" value="ECO:0007669"/>
    <property type="project" value="InterPro"/>
</dbReference>
<dbReference type="InterPro" id="IPR036265">
    <property type="entry name" value="HIT-like_sf"/>
</dbReference>
<dbReference type="InterPro" id="IPR001310">
    <property type="entry name" value="Histidine_triad_HIT"/>
</dbReference>
<dbReference type="PANTHER" id="PTHR46648">
    <property type="entry name" value="HIT FAMILY PROTEIN 1"/>
    <property type="match status" value="1"/>
</dbReference>
<evidence type="ECO:0000313" key="5">
    <source>
        <dbReference type="EMBL" id="RUR01581.1"/>
    </source>
</evidence>
<dbReference type="SUPFAM" id="SSF54197">
    <property type="entry name" value="HIT-like"/>
    <property type="match status" value="1"/>
</dbReference>
<name>A0A433JTD0_9MICO</name>
<comment type="caution">
    <text evidence="5">The sequence shown here is derived from an EMBL/GenBank/DDBJ whole genome shotgun (WGS) entry which is preliminary data.</text>
</comment>
<dbReference type="InterPro" id="IPR011146">
    <property type="entry name" value="HIT-like"/>
</dbReference>
<proteinExistence type="predicted"/>
<accession>A0A433JTD0</accession>
<dbReference type="AlphaFoldDB" id="A0A433JTD0"/>
<dbReference type="GO" id="GO:0009117">
    <property type="term" value="P:nucleotide metabolic process"/>
    <property type="evidence" value="ECO:0007669"/>
    <property type="project" value="TreeGrafter"/>
</dbReference>
<dbReference type="Gene3D" id="3.30.428.10">
    <property type="entry name" value="HIT-like"/>
    <property type="match status" value="1"/>
</dbReference>
<sequence>MAAASHVSTDLPASSGYGRVVEDLRATSHEPEGYRCPFCALIAGTPMDAPIAADVVAERERAVAFISPRWWARNPRHVIVVPRTHVENLYDITSPDLHGVMDLVQEVARGMRGSYGCSGVSTRQHNEPDGDQDVWHLHVHVFPRYPDDRLYETRPLDVFVPSEERASFARRLRTVLGTRMGS</sequence>
<evidence type="ECO:0000256" key="1">
    <source>
        <dbReference type="PIRSR" id="PIRSR601310-1"/>
    </source>
</evidence>
<feature type="domain" description="HIT" evidence="4">
    <location>
        <begin position="74"/>
        <end position="151"/>
    </location>
</feature>
<dbReference type="PROSITE" id="PS51084">
    <property type="entry name" value="HIT_2"/>
    <property type="match status" value="1"/>
</dbReference>
<gene>
    <name evidence="5" type="ORF">ELQ94_08830</name>
</gene>
<dbReference type="OrthoDB" id="9784774at2"/>
<protein>
    <submittedName>
        <fullName evidence="5">HIT family protein</fullName>
    </submittedName>
</protein>
<evidence type="ECO:0000259" key="4">
    <source>
        <dbReference type="PROSITE" id="PS51084"/>
    </source>
</evidence>
<reference evidence="5 6" key="1">
    <citation type="submission" date="2018-12" db="EMBL/GenBank/DDBJ databases">
        <authorList>
            <person name="Li F."/>
        </authorList>
    </citation>
    <scope>NUCLEOTIDE SEQUENCE [LARGE SCALE GENOMIC DNA]</scope>
    <source>
        <strain evidence="5 6">EGI 6500705</strain>
    </source>
</reference>
<dbReference type="PANTHER" id="PTHR46648:SF1">
    <property type="entry name" value="ADENOSINE 5'-MONOPHOSPHORAMIDASE HNT1"/>
    <property type="match status" value="1"/>
</dbReference>